<keyword evidence="1" id="KW-0732">Signal</keyword>
<name>A0AAN4ZJA5_9BILA</name>
<evidence type="ECO:0000313" key="2">
    <source>
        <dbReference type="EMBL" id="GMR38695.1"/>
    </source>
</evidence>
<feature type="signal peptide" evidence="1">
    <location>
        <begin position="1"/>
        <end position="15"/>
    </location>
</feature>
<proteinExistence type="predicted"/>
<gene>
    <name evidence="2" type="ORF">PMAYCL1PPCAC_08890</name>
</gene>
<organism evidence="2 3">
    <name type="scientific">Pristionchus mayeri</name>
    <dbReference type="NCBI Taxonomy" id="1317129"/>
    <lineage>
        <taxon>Eukaryota</taxon>
        <taxon>Metazoa</taxon>
        <taxon>Ecdysozoa</taxon>
        <taxon>Nematoda</taxon>
        <taxon>Chromadorea</taxon>
        <taxon>Rhabditida</taxon>
        <taxon>Rhabditina</taxon>
        <taxon>Diplogasteromorpha</taxon>
        <taxon>Diplogasteroidea</taxon>
        <taxon>Neodiplogasteridae</taxon>
        <taxon>Pristionchus</taxon>
    </lineage>
</organism>
<sequence length="150" mass="16896">SMLPILICLLVHANAYTMTFVQKCPTIIPVMRLADGDSERHAELLKDLPQNQSFTISEDVDDLAYFSGKHRRLRVGFIFLEGEDREFDEVEYGIAIMKDSSMETVPIEISPNDADLPAIACDSEICFGEGVEGEHEIADWDDEFTMTFCP</sequence>
<protein>
    <submittedName>
        <fullName evidence="2">Uncharacterized protein</fullName>
    </submittedName>
</protein>
<evidence type="ECO:0000256" key="1">
    <source>
        <dbReference type="SAM" id="SignalP"/>
    </source>
</evidence>
<keyword evidence="3" id="KW-1185">Reference proteome</keyword>
<accession>A0AAN4ZJA5</accession>
<dbReference type="Proteomes" id="UP001328107">
    <property type="component" value="Unassembled WGS sequence"/>
</dbReference>
<feature type="non-terminal residue" evidence="2">
    <location>
        <position position="1"/>
    </location>
</feature>
<comment type="caution">
    <text evidence="2">The sequence shown here is derived from an EMBL/GenBank/DDBJ whole genome shotgun (WGS) entry which is preliminary data.</text>
</comment>
<dbReference type="EMBL" id="BTRK01000002">
    <property type="protein sequence ID" value="GMR38695.1"/>
    <property type="molecule type" value="Genomic_DNA"/>
</dbReference>
<reference evidence="3" key="1">
    <citation type="submission" date="2022-10" db="EMBL/GenBank/DDBJ databases">
        <title>Genome assembly of Pristionchus species.</title>
        <authorList>
            <person name="Yoshida K."/>
            <person name="Sommer R.J."/>
        </authorList>
    </citation>
    <scope>NUCLEOTIDE SEQUENCE [LARGE SCALE GENOMIC DNA]</scope>
    <source>
        <strain evidence="3">RS5460</strain>
    </source>
</reference>
<dbReference type="AlphaFoldDB" id="A0AAN4ZJA5"/>
<evidence type="ECO:0000313" key="3">
    <source>
        <dbReference type="Proteomes" id="UP001328107"/>
    </source>
</evidence>
<feature type="chain" id="PRO_5042958690" evidence="1">
    <location>
        <begin position="16"/>
        <end position="150"/>
    </location>
</feature>